<dbReference type="CDD" id="cd13636">
    <property type="entry name" value="PBP2_Af1704"/>
    <property type="match status" value="1"/>
</dbReference>
<reference evidence="4 5" key="1">
    <citation type="journal article" date="2017" name="Environ. Microbiol.">
        <title>Genome and epigenome of a novel marine Thaumarchaeota strain suggest viral infection, phosphorothioation DNA modification and multiple restriction systems.</title>
        <authorList>
            <person name="Ahlgren N.A."/>
            <person name="Chen Y."/>
            <person name="Needham D.M."/>
            <person name="Parada A.E."/>
            <person name="Sachdeva R."/>
            <person name="Trinh V."/>
            <person name="Chen T."/>
            <person name="Fuhrman J.A."/>
        </authorList>
    </citation>
    <scope>NUCLEOTIDE SEQUENCE [LARGE SCALE GENOMIC DNA]</scope>
    <source>
        <strain evidence="4 5">SPOT01</strain>
    </source>
</reference>
<dbReference type="PANTHER" id="PTHR37167:SF1">
    <property type="entry name" value="1,4-DIHYDROXY-6-NAPHTOATE SYNTHASE"/>
    <property type="match status" value="1"/>
</dbReference>
<organism evidence="4 5">
    <name type="scientific">Candidatus Nitrosomarinus catalinensis</name>
    <dbReference type="NCBI Taxonomy" id="1898749"/>
    <lineage>
        <taxon>Archaea</taxon>
        <taxon>Nitrososphaerota</taxon>
        <taxon>Nitrososphaeria</taxon>
        <taxon>Nitrosopumilales</taxon>
        <taxon>Nitrosopumilaceae</taxon>
        <taxon>Candidatus Nitrosomarinus</taxon>
    </lineage>
</organism>
<dbReference type="InterPro" id="IPR003773">
    <property type="entry name" value="Menaquinone_biosynth"/>
</dbReference>
<comment type="catalytic activity">
    <reaction evidence="3">
        <text>cyclic dehypoxanthinylfutalosinate = 1,4-dihydroxy-6-naphthoate + dihydroxyacetone</text>
        <dbReference type="Rhea" id="RHEA:33087"/>
        <dbReference type="ChEBI" id="CHEBI:16016"/>
        <dbReference type="ChEBI" id="CHEBI:64254"/>
        <dbReference type="ChEBI" id="CHEBI:64270"/>
        <dbReference type="EC" id="4.1.99.29"/>
    </reaction>
</comment>
<protein>
    <recommendedName>
        <fullName evidence="3">1,4-dihydroxy-6-naphtoate synthase</fullName>
        <ecNumber evidence="3">4.1.99.29</ecNumber>
    </recommendedName>
    <alternativeName>
        <fullName evidence="3">Menaquinone biosynthetic enzyme MqnD</fullName>
    </alternativeName>
</protein>
<dbReference type="InterPro" id="IPR030869">
    <property type="entry name" value="MqnD"/>
</dbReference>
<dbReference type="Gene3D" id="3.40.190.10">
    <property type="entry name" value="Periplasmic binding protein-like II"/>
    <property type="match status" value="2"/>
</dbReference>
<comment type="pathway">
    <text evidence="3">Quinol/quinone metabolism; menaquinone biosynthesis.</text>
</comment>
<dbReference type="EC" id="4.1.99.29" evidence="3"/>
<gene>
    <name evidence="3" type="primary">mqnD</name>
    <name evidence="4" type="ORF">NMSP_0695</name>
</gene>
<comment type="function">
    <text evidence="3">Catalyzes the conversion of cyclic dehypoxanthine futalosine (cyclic DHFL) into 1,4-dihydroxy-6-naphthoate, a step in the biosynthesis of menaquinone (MK, vitamin K2).</text>
</comment>
<feature type="binding site" evidence="3">
    <location>
        <begin position="121"/>
        <end position="122"/>
    </location>
    <ligand>
        <name>substrate</name>
    </ligand>
</feature>
<accession>A0A2Z2HNG7</accession>
<dbReference type="KEGG" id="nct:NMSP_0695"/>
<feature type="active site" description="Proton acceptor" evidence="3">
    <location>
        <position position="159"/>
    </location>
</feature>
<evidence type="ECO:0000313" key="5">
    <source>
        <dbReference type="Proteomes" id="UP000249949"/>
    </source>
</evidence>
<dbReference type="EMBL" id="CP021324">
    <property type="protein sequence ID" value="ARS64316.1"/>
    <property type="molecule type" value="Genomic_DNA"/>
</dbReference>
<keyword evidence="1 3" id="KW-0474">Menaquinone biosynthesis</keyword>
<keyword evidence="5" id="KW-1185">Reference proteome</keyword>
<sequence length="288" mass="32309">MIWIFITTLKKTNMEISVGHTPDSDDAFMFYGMFTDKVPSPDFTVNHVIEDIENLNLKATNPELDVTAVSVHACAYIPGYTILRSGGSFGINYGPIVTAKKQMTIEELKKCKIAIPGKMTSAFLLLQLMIGKFDYVEMNFSDIPKAVESGEVDVGLVIHETQLSYEQEGNVKILDVGEWWDKTTNGLPVPLGINVMRTDLGMDTIVKFDKYLQASIEFGIKNFDDALEYAMQYSRGKERSLIEKFVKMYVNPVTVNMGEPGEQAIRKLFEMAKEKGLVPDFEISIATK</sequence>
<name>A0A2Z2HNG7_9ARCH</name>
<keyword evidence="2 3" id="KW-0456">Lyase</keyword>
<dbReference type="SUPFAM" id="SSF53850">
    <property type="entry name" value="Periplasmic binding protein-like II"/>
    <property type="match status" value="1"/>
</dbReference>
<comment type="caution">
    <text evidence="3">Lacks conserved residue(s) required for the propagation of feature annotation.</text>
</comment>
<dbReference type="HAMAP" id="MF_00996">
    <property type="entry name" value="MqnD"/>
    <property type="match status" value="1"/>
</dbReference>
<evidence type="ECO:0000256" key="2">
    <source>
        <dbReference type="ARBA" id="ARBA00023239"/>
    </source>
</evidence>
<dbReference type="Proteomes" id="UP000249949">
    <property type="component" value="Chromosome"/>
</dbReference>
<comment type="similarity">
    <text evidence="3">Belongs to the MqnA/MqnD family. MqnD subfamily.</text>
</comment>
<dbReference type="GO" id="GO:0009234">
    <property type="term" value="P:menaquinone biosynthetic process"/>
    <property type="evidence" value="ECO:0007669"/>
    <property type="project" value="UniProtKB-UniRule"/>
</dbReference>
<evidence type="ECO:0000256" key="3">
    <source>
        <dbReference type="HAMAP-Rule" id="MF_00996"/>
    </source>
</evidence>
<dbReference type="PANTHER" id="PTHR37167">
    <property type="entry name" value="1,4-DIHYDROXY-6-NAPHTOATE SYNTHASE"/>
    <property type="match status" value="1"/>
</dbReference>
<dbReference type="GO" id="GO:0016830">
    <property type="term" value="F:carbon-carbon lyase activity"/>
    <property type="evidence" value="ECO:0007669"/>
    <property type="project" value="UniProtKB-UniRule"/>
</dbReference>
<evidence type="ECO:0000256" key="1">
    <source>
        <dbReference type="ARBA" id="ARBA00022428"/>
    </source>
</evidence>
<dbReference type="AlphaFoldDB" id="A0A2Z2HNG7"/>
<dbReference type="Pfam" id="PF02621">
    <property type="entry name" value="VitK2_biosynth"/>
    <property type="match status" value="1"/>
</dbReference>
<dbReference type="UniPathway" id="UPA00079"/>
<proteinExistence type="inferred from homology"/>
<evidence type="ECO:0000313" key="4">
    <source>
        <dbReference type="EMBL" id="ARS64316.1"/>
    </source>
</evidence>